<keyword evidence="3" id="KW-1185">Reference proteome</keyword>
<dbReference type="Proteomes" id="UP000008021">
    <property type="component" value="Chromosome 7"/>
</dbReference>
<feature type="compositionally biased region" description="Basic residues" evidence="1">
    <location>
        <begin position="12"/>
        <end position="24"/>
    </location>
</feature>
<feature type="region of interest" description="Disordered" evidence="1">
    <location>
        <begin position="1"/>
        <end position="41"/>
    </location>
</feature>
<accession>A0A0E0EBC5</accession>
<evidence type="ECO:0000313" key="3">
    <source>
        <dbReference type="Proteomes" id="UP000008021"/>
    </source>
</evidence>
<evidence type="ECO:0000256" key="1">
    <source>
        <dbReference type="SAM" id="MobiDB-lite"/>
    </source>
</evidence>
<dbReference type="AlphaFoldDB" id="A0A0E0EBC5"/>
<proteinExistence type="predicted"/>
<dbReference type="HOGENOM" id="CLU_2100822_0_0_1"/>
<evidence type="ECO:0000313" key="2">
    <source>
        <dbReference type="EnsemblPlants" id="OMERI07G11500.1"/>
    </source>
</evidence>
<feature type="compositionally biased region" description="Low complexity" evidence="1">
    <location>
        <begin position="25"/>
        <end position="41"/>
    </location>
</feature>
<dbReference type="EnsemblPlants" id="OMERI07G11500.1">
    <property type="protein sequence ID" value="OMERI07G11500.1"/>
    <property type="gene ID" value="OMERI07G11500"/>
</dbReference>
<protein>
    <submittedName>
        <fullName evidence="2">Uncharacterized protein</fullName>
    </submittedName>
</protein>
<reference evidence="2" key="1">
    <citation type="submission" date="2015-04" db="UniProtKB">
        <authorList>
            <consortium name="EnsemblPlants"/>
        </authorList>
    </citation>
    <scope>IDENTIFICATION</scope>
</reference>
<sequence length="116" mass="11775">MAGGGGASSPRPPHRRRSPHRLPQRRVAAASSGPGEEAAAARIPNMEAGIKDLNDPGDQATGDATARAAITASLRAIAVTSGLSTRPDFAANLFPAYSSAGRPVLAAAELRARPPT</sequence>
<reference evidence="2" key="2">
    <citation type="submission" date="2018-05" db="EMBL/GenBank/DDBJ databases">
        <title>OmerRS3 (Oryza meridionalis Reference Sequence Version 3).</title>
        <authorList>
            <person name="Zhang J."/>
            <person name="Kudrna D."/>
            <person name="Lee S."/>
            <person name="Talag J."/>
            <person name="Welchert J."/>
            <person name="Wing R.A."/>
        </authorList>
    </citation>
    <scope>NUCLEOTIDE SEQUENCE [LARGE SCALE GENOMIC DNA]</scope>
    <source>
        <strain evidence="2">cv. OR44</strain>
    </source>
</reference>
<name>A0A0E0EBC5_9ORYZ</name>
<dbReference type="Gramene" id="OMERI07G11500.1">
    <property type="protein sequence ID" value="OMERI07G11500.1"/>
    <property type="gene ID" value="OMERI07G11500"/>
</dbReference>
<organism evidence="2">
    <name type="scientific">Oryza meridionalis</name>
    <dbReference type="NCBI Taxonomy" id="40149"/>
    <lineage>
        <taxon>Eukaryota</taxon>
        <taxon>Viridiplantae</taxon>
        <taxon>Streptophyta</taxon>
        <taxon>Embryophyta</taxon>
        <taxon>Tracheophyta</taxon>
        <taxon>Spermatophyta</taxon>
        <taxon>Magnoliopsida</taxon>
        <taxon>Liliopsida</taxon>
        <taxon>Poales</taxon>
        <taxon>Poaceae</taxon>
        <taxon>BOP clade</taxon>
        <taxon>Oryzoideae</taxon>
        <taxon>Oryzeae</taxon>
        <taxon>Oryzinae</taxon>
        <taxon>Oryza</taxon>
    </lineage>
</organism>